<evidence type="ECO:0000313" key="3">
    <source>
        <dbReference type="EMBL" id="MUK90519.1"/>
    </source>
</evidence>
<dbReference type="InterPro" id="IPR036291">
    <property type="entry name" value="NAD(P)-bd_dom_sf"/>
</dbReference>
<dbReference type="PANTHER" id="PTHR43833:SF7">
    <property type="entry name" value="KTR SYSTEM POTASSIUM UPTAKE PROTEIN C"/>
    <property type="match status" value="1"/>
</dbReference>
<accession>A0A6N8FQW2</accession>
<name>A0A6N8FQW2_9BACI</name>
<dbReference type="InterPro" id="IPR006037">
    <property type="entry name" value="RCK_C"/>
</dbReference>
<sequence>MKKQFVVIGLGRFGSSVCSQLHNIGHDVLAIDNDPDHVKEMSEFASHVVLADATDENALKSFGVRNFDHAIIAIGDNIQPSILCTLILKDMGVKKVWVKAQNLQHKKVLKKVGADRIIQPEQEMGIRIANQLDSDKIIDHIGLSKEYSIIELVATKKISNKTIVDLDIRAKYGCTILAIKRGEKVNISPSPNDMVNQEDILVVMGKNNNLKRFEEKGL</sequence>
<dbReference type="EMBL" id="WOCA01000023">
    <property type="protein sequence ID" value="MUK90519.1"/>
    <property type="molecule type" value="Genomic_DNA"/>
</dbReference>
<comment type="caution">
    <text evidence="3">The sequence shown here is derived from an EMBL/GenBank/DDBJ whole genome shotgun (WGS) entry which is preliminary data.</text>
</comment>
<dbReference type="InterPro" id="IPR036721">
    <property type="entry name" value="RCK_C_sf"/>
</dbReference>
<evidence type="ECO:0000313" key="4">
    <source>
        <dbReference type="Proteomes" id="UP000469125"/>
    </source>
</evidence>
<evidence type="ECO:0000259" key="1">
    <source>
        <dbReference type="PROSITE" id="PS51201"/>
    </source>
</evidence>
<organism evidence="3 4">
    <name type="scientific">Ornithinibacillus caprae</name>
    <dbReference type="NCBI Taxonomy" id="2678566"/>
    <lineage>
        <taxon>Bacteria</taxon>
        <taxon>Bacillati</taxon>
        <taxon>Bacillota</taxon>
        <taxon>Bacilli</taxon>
        <taxon>Bacillales</taxon>
        <taxon>Bacillaceae</taxon>
        <taxon>Ornithinibacillus</taxon>
    </lineage>
</organism>
<dbReference type="PROSITE" id="PS51202">
    <property type="entry name" value="RCK_C"/>
    <property type="match status" value="1"/>
</dbReference>
<dbReference type="Pfam" id="PF02080">
    <property type="entry name" value="TrkA_C"/>
    <property type="match status" value="1"/>
</dbReference>
<dbReference type="Proteomes" id="UP000469125">
    <property type="component" value="Unassembled WGS sequence"/>
</dbReference>
<reference evidence="3 4" key="1">
    <citation type="submission" date="2019-11" db="EMBL/GenBank/DDBJ databases">
        <authorList>
            <person name="Li X."/>
        </authorList>
    </citation>
    <scope>NUCLEOTIDE SEQUENCE [LARGE SCALE GENOMIC DNA]</scope>
    <source>
        <strain evidence="3 4">L9</strain>
    </source>
</reference>
<dbReference type="GO" id="GO:0008324">
    <property type="term" value="F:monoatomic cation transmembrane transporter activity"/>
    <property type="evidence" value="ECO:0007669"/>
    <property type="project" value="InterPro"/>
</dbReference>
<dbReference type="InterPro" id="IPR050721">
    <property type="entry name" value="Trk_Ktr_HKT_K-transport"/>
</dbReference>
<evidence type="ECO:0000259" key="2">
    <source>
        <dbReference type="PROSITE" id="PS51202"/>
    </source>
</evidence>
<dbReference type="PROSITE" id="PS51201">
    <property type="entry name" value="RCK_N"/>
    <property type="match status" value="1"/>
</dbReference>
<keyword evidence="4" id="KW-1185">Reference proteome</keyword>
<dbReference type="PANTHER" id="PTHR43833">
    <property type="entry name" value="POTASSIUM CHANNEL PROTEIN 2-RELATED-RELATED"/>
    <property type="match status" value="1"/>
</dbReference>
<proteinExistence type="predicted"/>
<dbReference type="Pfam" id="PF02254">
    <property type="entry name" value="TrkA_N"/>
    <property type="match status" value="1"/>
</dbReference>
<dbReference type="RefSeq" id="WP_155671387.1">
    <property type="nucleotide sequence ID" value="NZ_WOCA01000023.1"/>
</dbReference>
<gene>
    <name evidence="3" type="ORF">GMD78_19365</name>
</gene>
<dbReference type="SUPFAM" id="SSF51735">
    <property type="entry name" value="NAD(P)-binding Rossmann-fold domains"/>
    <property type="match status" value="1"/>
</dbReference>
<dbReference type="Gene3D" id="3.30.70.1450">
    <property type="entry name" value="Regulator of K+ conductance, C-terminal domain"/>
    <property type="match status" value="1"/>
</dbReference>
<feature type="domain" description="RCK N-terminal" evidence="1">
    <location>
        <begin position="2"/>
        <end position="118"/>
    </location>
</feature>
<feature type="domain" description="RCK C-terminal" evidence="2">
    <location>
        <begin position="135"/>
        <end position="218"/>
    </location>
</feature>
<dbReference type="Gene3D" id="3.40.50.720">
    <property type="entry name" value="NAD(P)-binding Rossmann-like Domain"/>
    <property type="match status" value="1"/>
</dbReference>
<dbReference type="GO" id="GO:0006813">
    <property type="term" value="P:potassium ion transport"/>
    <property type="evidence" value="ECO:0007669"/>
    <property type="project" value="InterPro"/>
</dbReference>
<dbReference type="InterPro" id="IPR003148">
    <property type="entry name" value="RCK_N"/>
</dbReference>
<protein>
    <submittedName>
        <fullName evidence="3">Potassium transporter Trk</fullName>
    </submittedName>
</protein>
<dbReference type="AlphaFoldDB" id="A0A6N8FQW2"/>
<dbReference type="SUPFAM" id="SSF116726">
    <property type="entry name" value="TrkA C-terminal domain-like"/>
    <property type="match status" value="1"/>
</dbReference>